<comment type="caution">
    <text evidence="3">The sequence shown here is derived from an EMBL/GenBank/DDBJ whole genome shotgun (WGS) entry which is preliminary data.</text>
</comment>
<gene>
    <name evidence="3" type="ORF">PR048_011700</name>
</gene>
<evidence type="ECO:0000313" key="3">
    <source>
        <dbReference type="EMBL" id="KAJ8885502.1"/>
    </source>
</evidence>
<evidence type="ECO:0000259" key="2">
    <source>
        <dbReference type="Pfam" id="PF05225"/>
    </source>
</evidence>
<reference evidence="3 4" key="1">
    <citation type="submission" date="2023-02" db="EMBL/GenBank/DDBJ databases">
        <title>LHISI_Scaffold_Assembly.</title>
        <authorList>
            <person name="Stuart O.P."/>
            <person name="Cleave R."/>
            <person name="Magrath M.J.L."/>
            <person name="Mikheyev A.S."/>
        </authorList>
    </citation>
    <scope>NUCLEOTIDE SEQUENCE [LARGE SCALE GENOMIC DNA]</scope>
    <source>
        <strain evidence="3">Daus_M_001</strain>
        <tissue evidence="3">Leg muscle</tissue>
    </source>
</reference>
<dbReference type="Gene3D" id="1.10.10.60">
    <property type="entry name" value="Homeodomain-like"/>
    <property type="match status" value="1"/>
</dbReference>
<keyword evidence="4" id="KW-1185">Reference proteome</keyword>
<dbReference type="InterPro" id="IPR007889">
    <property type="entry name" value="HTH_Psq"/>
</dbReference>
<dbReference type="Proteomes" id="UP001159363">
    <property type="component" value="Chromosome X"/>
</dbReference>
<sequence>MPRTYQRKRPRPTYTVDNVIQAVQDVKDGKLNQRAAAVKYGVPKTIIQEHVSGRHKSLSDEELDIEACILARAHFGYPCDRRELLDLVGKYVKANKLKTQFTDGTPGEDWFLAFMKRHPRLSLKKPKHLQKLRKDATNPYVVYNFFDKLESVYKEKELTGQEKACFIFNPDESSFCSNPSRVRGIGEKGKTLSRVLSGGSGRESRIVLACVSADGYVLPPMVVLWVLQYRHGGTSENAYPGTLYSTSTKWLDGGATILQLALCLLHPTRNKTL</sequence>
<organism evidence="3 4">
    <name type="scientific">Dryococelus australis</name>
    <dbReference type="NCBI Taxonomy" id="614101"/>
    <lineage>
        <taxon>Eukaryota</taxon>
        <taxon>Metazoa</taxon>
        <taxon>Ecdysozoa</taxon>
        <taxon>Arthropoda</taxon>
        <taxon>Hexapoda</taxon>
        <taxon>Insecta</taxon>
        <taxon>Pterygota</taxon>
        <taxon>Neoptera</taxon>
        <taxon>Polyneoptera</taxon>
        <taxon>Phasmatodea</taxon>
        <taxon>Verophasmatodea</taxon>
        <taxon>Anareolatae</taxon>
        <taxon>Phasmatidae</taxon>
        <taxon>Eurycanthinae</taxon>
        <taxon>Dryococelus</taxon>
    </lineage>
</organism>
<proteinExistence type="predicted"/>
<feature type="domain" description="HTH psq-type" evidence="2">
    <location>
        <begin position="19"/>
        <end position="54"/>
    </location>
</feature>
<evidence type="ECO:0000256" key="1">
    <source>
        <dbReference type="ARBA" id="ARBA00004123"/>
    </source>
</evidence>
<dbReference type="PANTHER" id="PTHR19303">
    <property type="entry name" value="TRANSPOSON"/>
    <property type="match status" value="1"/>
</dbReference>
<comment type="subcellular location">
    <subcellularLocation>
        <location evidence="1">Nucleus</location>
    </subcellularLocation>
</comment>
<dbReference type="Pfam" id="PF05225">
    <property type="entry name" value="HTH_psq"/>
    <property type="match status" value="1"/>
</dbReference>
<dbReference type="InterPro" id="IPR009057">
    <property type="entry name" value="Homeodomain-like_sf"/>
</dbReference>
<protein>
    <recommendedName>
        <fullName evidence="2">HTH psq-type domain-containing protein</fullName>
    </recommendedName>
</protein>
<dbReference type="EMBL" id="JARBHB010000004">
    <property type="protein sequence ID" value="KAJ8885502.1"/>
    <property type="molecule type" value="Genomic_DNA"/>
</dbReference>
<dbReference type="InterPro" id="IPR050863">
    <property type="entry name" value="CenT-Element_Derived"/>
</dbReference>
<name>A0ABQ9HMM3_9NEOP</name>
<evidence type="ECO:0000313" key="4">
    <source>
        <dbReference type="Proteomes" id="UP001159363"/>
    </source>
</evidence>
<dbReference type="SUPFAM" id="SSF46689">
    <property type="entry name" value="Homeodomain-like"/>
    <property type="match status" value="1"/>
</dbReference>
<dbReference type="PANTHER" id="PTHR19303:SF74">
    <property type="entry name" value="POGO TRANSPOSABLE ELEMENT WITH KRAB DOMAIN"/>
    <property type="match status" value="1"/>
</dbReference>
<accession>A0ABQ9HMM3</accession>